<gene>
    <name evidence="7" type="primary">essC_2</name>
    <name evidence="7" type="ORF">NCTC11535_00709</name>
</gene>
<evidence type="ECO:0000313" key="8">
    <source>
        <dbReference type="Proteomes" id="UP000250006"/>
    </source>
</evidence>
<evidence type="ECO:0000256" key="1">
    <source>
        <dbReference type="ARBA" id="ARBA00022741"/>
    </source>
</evidence>
<dbReference type="InterPro" id="IPR050206">
    <property type="entry name" value="FtsK/SpoIIIE/SftA"/>
</dbReference>
<keyword evidence="1 3" id="KW-0547">Nucleotide-binding</keyword>
<feature type="transmembrane region" description="Helical" evidence="5">
    <location>
        <begin position="154"/>
        <end position="174"/>
    </location>
</feature>
<name>A0ABY1VLT2_9ACTO</name>
<dbReference type="EMBL" id="UAPQ01000003">
    <property type="protein sequence ID" value="SPT53051.1"/>
    <property type="molecule type" value="Genomic_DNA"/>
</dbReference>
<keyword evidence="2 3" id="KW-0067">ATP-binding</keyword>
<dbReference type="Proteomes" id="UP000250006">
    <property type="component" value="Unassembled WGS sequence"/>
</dbReference>
<dbReference type="SUPFAM" id="SSF49879">
    <property type="entry name" value="SMAD/FHA domain"/>
    <property type="match status" value="1"/>
</dbReference>
<accession>A0ABY1VLT2</accession>
<keyword evidence="8" id="KW-1185">Reference proteome</keyword>
<dbReference type="CDD" id="cd00060">
    <property type="entry name" value="FHA"/>
    <property type="match status" value="1"/>
</dbReference>
<dbReference type="InterPro" id="IPR002543">
    <property type="entry name" value="FtsK_dom"/>
</dbReference>
<keyword evidence="5" id="KW-1133">Transmembrane helix</keyword>
<evidence type="ECO:0000259" key="6">
    <source>
        <dbReference type="PROSITE" id="PS50901"/>
    </source>
</evidence>
<dbReference type="PANTHER" id="PTHR22683:SF1">
    <property type="entry name" value="TYPE VII SECRETION SYSTEM PROTEIN ESSC"/>
    <property type="match status" value="1"/>
</dbReference>
<comment type="caution">
    <text evidence="7">The sequence shown here is derived from an EMBL/GenBank/DDBJ whole genome shotgun (WGS) entry which is preliminary data.</text>
</comment>
<protein>
    <submittedName>
        <fullName evidence="7">DNA translocase FtsK</fullName>
    </submittedName>
</protein>
<proteinExistence type="predicted"/>
<organism evidence="7 8">
    <name type="scientific">Actinomyces bovis</name>
    <dbReference type="NCBI Taxonomy" id="1658"/>
    <lineage>
        <taxon>Bacteria</taxon>
        <taxon>Bacillati</taxon>
        <taxon>Actinomycetota</taxon>
        <taxon>Actinomycetes</taxon>
        <taxon>Actinomycetales</taxon>
        <taxon>Actinomycetaceae</taxon>
        <taxon>Actinomyces</taxon>
    </lineage>
</organism>
<evidence type="ECO:0000256" key="5">
    <source>
        <dbReference type="SAM" id="Phobius"/>
    </source>
</evidence>
<feature type="transmembrane region" description="Helical" evidence="5">
    <location>
        <begin position="180"/>
        <end position="199"/>
    </location>
</feature>
<keyword evidence="5" id="KW-0812">Transmembrane</keyword>
<dbReference type="CDD" id="cd01127">
    <property type="entry name" value="TrwB_TraG_TraD_VirD4"/>
    <property type="match status" value="1"/>
</dbReference>
<feature type="domain" description="FtsK" evidence="6">
    <location>
        <begin position="460"/>
        <end position="645"/>
    </location>
</feature>
<reference evidence="7 8" key="1">
    <citation type="submission" date="2018-06" db="EMBL/GenBank/DDBJ databases">
        <authorList>
            <consortium name="Pathogen Informatics"/>
            <person name="Doyle S."/>
        </authorList>
    </citation>
    <scope>NUCLEOTIDE SEQUENCE [LARGE SCALE GENOMIC DNA]</scope>
    <source>
        <strain evidence="7 8">NCTC11535</strain>
    </source>
</reference>
<dbReference type="InterPro" id="IPR008984">
    <property type="entry name" value="SMAD_FHA_dom_sf"/>
</dbReference>
<dbReference type="PROSITE" id="PS50901">
    <property type="entry name" value="FTSK"/>
    <property type="match status" value="1"/>
</dbReference>
<feature type="region of interest" description="Disordered" evidence="4">
    <location>
        <begin position="828"/>
        <end position="858"/>
    </location>
</feature>
<keyword evidence="5" id="KW-0472">Membrane</keyword>
<dbReference type="InterPro" id="IPR027417">
    <property type="entry name" value="P-loop_NTPase"/>
</dbReference>
<dbReference type="Gene3D" id="3.40.50.300">
    <property type="entry name" value="P-loop containing nucleotide triphosphate hydrolases"/>
    <property type="match status" value="2"/>
</dbReference>
<dbReference type="PANTHER" id="PTHR22683">
    <property type="entry name" value="SPORULATION PROTEIN RELATED"/>
    <property type="match status" value="1"/>
</dbReference>
<evidence type="ECO:0000313" key="7">
    <source>
        <dbReference type="EMBL" id="SPT53051.1"/>
    </source>
</evidence>
<dbReference type="SUPFAM" id="SSF52540">
    <property type="entry name" value="P-loop containing nucleoside triphosphate hydrolases"/>
    <property type="match status" value="3"/>
</dbReference>
<dbReference type="Gene3D" id="2.60.200.20">
    <property type="match status" value="1"/>
</dbReference>
<evidence type="ECO:0000256" key="2">
    <source>
        <dbReference type="ARBA" id="ARBA00022840"/>
    </source>
</evidence>
<feature type="binding site" evidence="3">
    <location>
        <begin position="478"/>
        <end position="485"/>
    </location>
    <ligand>
        <name>ATP</name>
        <dbReference type="ChEBI" id="CHEBI:30616"/>
    </ligand>
</feature>
<dbReference type="InterPro" id="IPR003593">
    <property type="entry name" value="AAA+_ATPase"/>
</dbReference>
<evidence type="ECO:0000256" key="3">
    <source>
        <dbReference type="PROSITE-ProRule" id="PRU00289"/>
    </source>
</evidence>
<dbReference type="Pfam" id="PF01580">
    <property type="entry name" value="FtsK_SpoIIIE"/>
    <property type="match status" value="2"/>
</dbReference>
<sequence>MDSAGAELAAQARAALRSPWHLAVLEGADAGGVLAVGSRLRDRVGRAALPHDPLVSRRHLSVKALAGGVSCTDVGSTNGVRFRRVGRRAAGAASGARRGKQWCSWRYKSLRGERLLRAGDELMLGSSRLVLRKRPTDLHLNSPTSSRRRGWGGLLLPLLLVGAMGGSLLLMLLRPQGGRPWLGLVTSAPIMLMMLLRLLPTSRRLGKKEPARGPRGARRRPRRKERRLVPDLCQLLLAVASRDRSLVHAESAAERAEQSELAAWLDAGGTQVLCVADGDQVALRGDRAEDALVWWLGQVLASGKVQLAPVPGGFRLCWARENRGLRPGTNPGQRLGGSGPDRGLEASVRSCQALLLLTDRGHLPELAMSIVDLQAPPPCPGPDWWPALARLAGLAPSEWRLPSEHQEIVAAPGEAEVSPPRRLEEVVDGTDSASIRQRWEQWSPGCMSLPAQLGLAVGEAEAGQVDLVVEGPHALVAGTTGSGKSELLLSWIAQLALATPPSALSFVLVDYKGGAAFGPLARLPHTAGVLTDLDGAGTIRALASMQAEVRRRERLLASFGAKDLAGLPVAEMPARLVVVVDEFATMAAQHQEVLSTLVRLASQGRSLGIHLVLASQRPGEGLSPTIRANTSLRVCLRVLEPQDSRDLLGHDGAHRLPTEPGVFMLAGVPQVLRAAWCGPEAELNALVAGICQAAVGLATPWRPWAEPLPQALERPALQAEKRLGDGPEVAQLEEPVAGGLAELPADLFAGPEYGLLLARTDLPEQQSLGWWAWDQDRPLLVLGSPGSGRSTTLWSAAAAALARGWQVHVIGEPTGLYATWGLNAELPPMRGPEPWPGQQAGARPEPSGQPEVGGLPGLGTVAGLDDPRRITRLLQLAANGALGHALLLIDDVDHVLGIVDEQLGGGEGTNLLSSLLRAAPAFGTSLALAAPLSAATARWAGALGLRLVLGASQPFHAATAGLPRGVLTGKGAGRGVLLDGDDVLACQVLLPAAWELEAASGSEVFESQRPPLRLLPLPEQLLQASLPAGSWAVGGDLGEPLAVPVGRCVLVVGPPGSGRSTTLASLAWAAGPQALVCDDLDLADPVTAQQVETAVSQGVQVLASATTERAFGSYRGPVHLLRERADLVVLWPLLGPASQLAGVNLRAAGDARRPTLPGRGALVSRGSVTPVQTALPISSSIEGRRESSHLSA</sequence>
<dbReference type="SMART" id="SM00382">
    <property type="entry name" value="AAA"/>
    <property type="match status" value="3"/>
</dbReference>
<evidence type="ECO:0000256" key="4">
    <source>
        <dbReference type="SAM" id="MobiDB-lite"/>
    </source>
</evidence>